<dbReference type="PATRIC" id="fig|443610.3.peg.2022"/>
<dbReference type="STRING" id="443610.VE25_18575"/>
<dbReference type="InterPro" id="IPR005667">
    <property type="entry name" value="Sulph_transpt2"/>
</dbReference>
<evidence type="ECO:0000256" key="6">
    <source>
        <dbReference type="ARBA" id="ARBA00023032"/>
    </source>
</evidence>
<keyword evidence="7 9" id="KW-0472">Membrane</keyword>
<reference evidence="11 12" key="1">
    <citation type="submission" date="2015-03" db="EMBL/GenBank/DDBJ databases">
        <authorList>
            <person name="Hassan Y.I."/>
            <person name="Lepp D."/>
            <person name="Li X.-Z."/>
            <person name="Zhou T."/>
        </authorList>
    </citation>
    <scope>NUCLEOTIDE SEQUENCE [LARGE SCALE GENOMIC DNA]</scope>
    <source>
        <strain evidence="11 12">BD-c194</strain>
    </source>
</reference>
<feature type="transmembrane region" description="Helical" evidence="9">
    <location>
        <begin position="247"/>
        <end position="272"/>
    </location>
</feature>
<feature type="transmembrane region" description="Helical" evidence="9">
    <location>
        <begin position="64"/>
        <end position="92"/>
    </location>
</feature>
<dbReference type="Gene3D" id="1.10.3720.10">
    <property type="entry name" value="MetI-like"/>
    <property type="match status" value="1"/>
</dbReference>
<feature type="domain" description="ABC transmembrane type-1" evidence="10">
    <location>
        <begin position="66"/>
        <end position="270"/>
    </location>
</feature>
<sequence length="284" mass="30489">MTTGSSGWRWRQPSVIPGFGMTFGFTLVYFSLIVLIPLAALVVRSAGLGLDGFLRYASDARVIGALRVSFVTALIAASVNVVFGTLIAWVLVRYRFPGRRLFDAIVDLPFALPTAVAGIALTAIYAPNGSIGALLAPLGIRVAYTPLGIVVAMIFIGLPFVVRTVQPILDEVNKEVEEAAATLGANRFQIVWRVILPGLTPAILTGFALAFARAVGEYGSIIFIAGNIPFVSEIAPLLIVIRLEEFNYVGAAVIGTLMLGIAFMMLLVINLIQAWSRKRFGYGQ</sequence>
<dbReference type="AlphaFoldDB" id="A0A0F5FID5"/>
<dbReference type="NCBIfam" id="TIGR02139">
    <property type="entry name" value="permease_CysT"/>
    <property type="match status" value="1"/>
</dbReference>
<dbReference type="SUPFAM" id="SSF161098">
    <property type="entry name" value="MetI-like"/>
    <property type="match status" value="1"/>
</dbReference>
<dbReference type="InterPro" id="IPR035906">
    <property type="entry name" value="MetI-like_sf"/>
</dbReference>
<gene>
    <name evidence="11" type="ORF">VE25_18575</name>
</gene>
<evidence type="ECO:0000256" key="4">
    <source>
        <dbReference type="ARBA" id="ARBA00022692"/>
    </source>
</evidence>
<evidence type="ECO:0000256" key="3">
    <source>
        <dbReference type="ARBA" id="ARBA00022448"/>
    </source>
</evidence>
<evidence type="ECO:0000256" key="9">
    <source>
        <dbReference type="RuleBase" id="RU366001"/>
    </source>
</evidence>
<keyword evidence="5 9" id="KW-1133">Transmembrane helix</keyword>
<dbReference type="Proteomes" id="UP000033632">
    <property type="component" value="Unassembled WGS sequence"/>
</dbReference>
<dbReference type="Pfam" id="PF00528">
    <property type="entry name" value="BPD_transp_1"/>
    <property type="match status" value="1"/>
</dbReference>
<evidence type="ECO:0000256" key="5">
    <source>
        <dbReference type="ARBA" id="ARBA00022989"/>
    </source>
</evidence>
<feature type="transmembrane region" description="Helical" evidence="9">
    <location>
        <begin position="138"/>
        <end position="162"/>
    </location>
</feature>
<comment type="function">
    <text evidence="9">Part of the ABC transporter complex (TC 3.A.1.6.1) involved in sulfate/thiosulfate import.</text>
</comment>
<comment type="similarity">
    <text evidence="9">Belongs to the binding-protein-dependent transport system permease family. CysTW subfamily.</text>
</comment>
<keyword evidence="4 9" id="KW-0812">Transmembrane</keyword>
<dbReference type="PANTHER" id="PTHR30406:SF8">
    <property type="entry name" value="SULFATE TRANSPORT SYSTEM PERMEASE PROTEIN CYST"/>
    <property type="match status" value="1"/>
</dbReference>
<evidence type="ECO:0000313" key="11">
    <source>
        <dbReference type="EMBL" id="KKB08543.1"/>
    </source>
</evidence>
<evidence type="ECO:0000313" key="12">
    <source>
        <dbReference type="Proteomes" id="UP000033632"/>
    </source>
</evidence>
<comment type="function">
    <text evidence="8">Part of the ABC transporter complex CysAWTP (TC 3.A.1.6.1) involved in sulfate/thiosulfate import. Probably responsible for the translocation of the substrate across the membrane.</text>
</comment>
<dbReference type="NCBIfam" id="TIGR00969">
    <property type="entry name" value="3a0106s02"/>
    <property type="match status" value="1"/>
</dbReference>
<protein>
    <recommendedName>
        <fullName evidence="9">Sulfate transport system permease protein CysT</fullName>
    </recommendedName>
</protein>
<feature type="transmembrane region" description="Helical" evidence="9">
    <location>
        <begin position="218"/>
        <end position="241"/>
    </location>
</feature>
<proteinExistence type="inferred from homology"/>
<evidence type="ECO:0000259" key="10">
    <source>
        <dbReference type="PROSITE" id="PS50928"/>
    </source>
</evidence>
<organism evidence="11 12">
    <name type="scientific">Devosia geojensis</name>
    <dbReference type="NCBI Taxonomy" id="443610"/>
    <lineage>
        <taxon>Bacteria</taxon>
        <taxon>Pseudomonadati</taxon>
        <taxon>Pseudomonadota</taxon>
        <taxon>Alphaproteobacteria</taxon>
        <taxon>Hyphomicrobiales</taxon>
        <taxon>Devosiaceae</taxon>
        <taxon>Devosia</taxon>
    </lineage>
</organism>
<evidence type="ECO:0000256" key="7">
    <source>
        <dbReference type="ARBA" id="ARBA00023136"/>
    </source>
</evidence>
<evidence type="ECO:0000256" key="1">
    <source>
        <dbReference type="ARBA" id="ARBA00004651"/>
    </source>
</evidence>
<comment type="subcellular location">
    <subcellularLocation>
        <location evidence="1">Cell membrane</location>
        <topology evidence="1">Multi-pass membrane protein</topology>
    </subcellularLocation>
</comment>
<keyword evidence="12" id="KW-1185">Reference proteome</keyword>
<dbReference type="FunFam" id="1.10.3720.10:FF:000004">
    <property type="entry name" value="Sulfate transport system permease protein CysT"/>
    <property type="match status" value="1"/>
</dbReference>
<keyword evidence="6 9" id="KW-0764">Sulfate transport</keyword>
<comment type="caution">
    <text evidence="11">The sequence shown here is derived from an EMBL/GenBank/DDBJ whole genome shotgun (WGS) entry which is preliminary data.</text>
</comment>
<dbReference type="PANTHER" id="PTHR30406">
    <property type="entry name" value="SULFATE TRANSPORT SYSTEM PERMEASE PROTEIN"/>
    <property type="match status" value="1"/>
</dbReference>
<evidence type="ECO:0000256" key="8">
    <source>
        <dbReference type="ARBA" id="ARBA00025323"/>
    </source>
</evidence>
<dbReference type="InterPro" id="IPR000515">
    <property type="entry name" value="MetI-like"/>
</dbReference>
<name>A0A0F5FID5_9HYPH</name>
<dbReference type="GO" id="GO:0005886">
    <property type="term" value="C:plasma membrane"/>
    <property type="evidence" value="ECO:0007669"/>
    <property type="project" value="UniProtKB-SubCell"/>
</dbReference>
<dbReference type="InterPro" id="IPR011865">
    <property type="entry name" value="CysT_permease"/>
</dbReference>
<dbReference type="CDD" id="cd06261">
    <property type="entry name" value="TM_PBP2"/>
    <property type="match status" value="1"/>
</dbReference>
<feature type="transmembrane region" description="Helical" evidence="9">
    <location>
        <begin position="190"/>
        <end position="211"/>
    </location>
</feature>
<evidence type="ECO:0000256" key="2">
    <source>
        <dbReference type="ARBA" id="ARBA00011779"/>
    </source>
</evidence>
<dbReference type="GO" id="GO:0015419">
    <property type="term" value="F:ABC-type sulfate transporter activity"/>
    <property type="evidence" value="ECO:0007669"/>
    <property type="project" value="UniProtKB-UniRule"/>
</dbReference>
<feature type="transmembrane region" description="Helical" evidence="9">
    <location>
        <begin position="20"/>
        <end position="43"/>
    </location>
</feature>
<keyword evidence="3 9" id="KW-0813">Transport</keyword>
<dbReference type="EMBL" id="JZEX01000157">
    <property type="protein sequence ID" value="KKB08543.1"/>
    <property type="molecule type" value="Genomic_DNA"/>
</dbReference>
<comment type="subunit">
    <text evidence="2">The complex is composed of two ATP-binding proteins (CysA), two transmembrane proteins (CysT and CysW) and a solute-binding protein (CysP).</text>
</comment>
<feature type="transmembrane region" description="Helical" evidence="9">
    <location>
        <begin position="104"/>
        <end position="126"/>
    </location>
</feature>
<accession>A0A0F5FID5</accession>
<dbReference type="PROSITE" id="PS50928">
    <property type="entry name" value="ABC_TM1"/>
    <property type="match status" value="1"/>
</dbReference>